<gene>
    <name evidence="6" type="ORF">KO481_29965</name>
</gene>
<accession>A0ABS6B652</accession>
<keyword evidence="3" id="KW-0963">Cytoplasm</keyword>
<dbReference type="Proteomes" id="UP000733379">
    <property type="component" value="Unassembled WGS sequence"/>
</dbReference>
<evidence type="ECO:0000313" key="7">
    <source>
        <dbReference type="Proteomes" id="UP000733379"/>
    </source>
</evidence>
<name>A0ABS6B652_9NOCA</name>
<comment type="similarity">
    <text evidence="2">Belongs to the EspG family.</text>
</comment>
<comment type="subcellular location">
    <subcellularLocation>
        <location evidence="1">Cytoplasm</location>
    </subcellularLocation>
</comment>
<evidence type="ECO:0000256" key="2">
    <source>
        <dbReference type="ARBA" id="ARBA00006411"/>
    </source>
</evidence>
<evidence type="ECO:0000256" key="5">
    <source>
        <dbReference type="SAM" id="MobiDB-lite"/>
    </source>
</evidence>
<comment type="caution">
    <text evidence="6">The sequence shown here is derived from an EMBL/GenBank/DDBJ whole genome shotgun (WGS) entry which is preliminary data.</text>
</comment>
<feature type="region of interest" description="Disordered" evidence="5">
    <location>
        <begin position="14"/>
        <end position="40"/>
    </location>
</feature>
<keyword evidence="7" id="KW-1185">Reference proteome</keyword>
<organism evidence="6 7">
    <name type="scientific">Nocardia albiluteola</name>
    <dbReference type="NCBI Taxonomy" id="2842303"/>
    <lineage>
        <taxon>Bacteria</taxon>
        <taxon>Bacillati</taxon>
        <taxon>Actinomycetota</taxon>
        <taxon>Actinomycetes</taxon>
        <taxon>Mycobacteriales</taxon>
        <taxon>Nocardiaceae</taxon>
        <taxon>Nocardia</taxon>
    </lineage>
</organism>
<dbReference type="EMBL" id="JAHKNI010000012">
    <property type="protein sequence ID" value="MBU3065739.1"/>
    <property type="molecule type" value="Genomic_DNA"/>
</dbReference>
<reference evidence="6 7" key="1">
    <citation type="submission" date="2021-06" db="EMBL/GenBank/DDBJ databases">
        <title>Actinomycetes sequencing.</title>
        <authorList>
            <person name="Shan Q."/>
        </authorList>
    </citation>
    <scope>NUCLEOTIDE SEQUENCE [LARGE SCALE GENOMIC DNA]</scope>
    <source>
        <strain evidence="6 7">NEAU-G5</strain>
    </source>
</reference>
<sequence length="144" mass="15981">MRLADVVAAELPECPRGGRGNLELPTPTPDHATEPDMDYSYGRSRIDFNQLEDSPTRRAQEFLAAPAHSTGIIEIEQGASAFGPQGITRRRLEWRDLDDDGRYIIDGRHPPIATAADATRVKDLINVEIAVVIHAIRDERGRRG</sequence>
<evidence type="ECO:0000256" key="1">
    <source>
        <dbReference type="ARBA" id="ARBA00004496"/>
    </source>
</evidence>
<keyword evidence="4" id="KW-0143">Chaperone</keyword>
<proteinExistence type="inferred from homology"/>
<evidence type="ECO:0000313" key="6">
    <source>
        <dbReference type="EMBL" id="MBU3065739.1"/>
    </source>
</evidence>
<evidence type="ECO:0000256" key="4">
    <source>
        <dbReference type="ARBA" id="ARBA00023186"/>
    </source>
</evidence>
<dbReference type="Pfam" id="PF14011">
    <property type="entry name" value="ESX-1_EspG"/>
    <property type="match status" value="1"/>
</dbReference>
<protein>
    <submittedName>
        <fullName evidence="6">ESX secretion-associated protein EspG</fullName>
    </submittedName>
</protein>
<evidence type="ECO:0000256" key="3">
    <source>
        <dbReference type="ARBA" id="ARBA00022490"/>
    </source>
</evidence>
<dbReference type="InterPro" id="IPR025734">
    <property type="entry name" value="EspG"/>
</dbReference>